<dbReference type="InterPro" id="IPR003689">
    <property type="entry name" value="ZIP"/>
</dbReference>
<dbReference type="PANTHER" id="PTHR16950:SF16">
    <property type="entry name" value="ZINC TRANSPORTER ZIP13"/>
    <property type="match status" value="1"/>
</dbReference>
<name>A0A0C7MYL9_9SACH</name>
<evidence type="ECO:0000256" key="5">
    <source>
        <dbReference type="SAM" id="MobiDB-lite"/>
    </source>
</evidence>
<dbReference type="GO" id="GO:0006882">
    <property type="term" value="P:intracellular zinc ion homeostasis"/>
    <property type="evidence" value="ECO:0007669"/>
    <property type="project" value="TreeGrafter"/>
</dbReference>
<dbReference type="Proteomes" id="UP000054304">
    <property type="component" value="Unassembled WGS sequence"/>
</dbReference>
<feature type="transmembrane region" description="Helical" evidence="6">
    <location>
        <begin position="388"/>
        <end position="406"/>
    </location>
</feature>
<evidence type="ECO:0000256" key="2">
    <source>
        <dbReference type="ARBA" id="ARBA00022692"/>
    </source>
</evidence>
<feature type="transmembrane region" description="Helical" evidence="6">
    <location>
        <begin position="167"/>
        <end position="188"/>
    </location>
</feature>
<dbReference type="AlphaFoldDB" id="A0A0C7MYL9"/>
<evidence type="ECO:0000256" key="3">
    <source>
        <dbReference type="ARBA" id="ARBA00022989"/>
    </source>
</evidence>
<keyword evidence="2 6" id="KW-0812">Transmembrane</keyword>
<evidence type="ECO:0000313" key="8">
    <source>
        <dbReference type="Proteomes" id="UP000054304"/>
    </source>
</evidence>
<dbReference type="STRING" id="1245769.A0A0C7MYL9"/>
<dbReference type="EMBL" id="LN736360">
    <property type="protein sequence ID" value="CEP60627.1"/>
    <property type="molecule type" value="Genomic_DNA"/>
</dbReference>
<evidence type="ECO:0000313" key="7">
    <source>
        <dbReference type="EMBL" id="CEP60627.1"/>
    </source>
</evidence>
<dbReference type="GeneID" id="34684029"/>
<gene>
    <name evidence="7" type="ORF">LALA0_S01e15302g</name>
</gene>
<evidence type="ECO:0000256" key="6">
    <source>
        <dbReference type="SAM" id="Phobius"/>
    </source>
</evidence>
<dbReference type="Pfam" id="PF02535">
    <property type="entry name" value="Zip"/>
    <property type="match status" value="1"/>
</dbReference>
<dbReference type="PANTHER" id="PTHR16950">
    <property type="entry name" value="ZINC TRANSPORTER SLC39A7 HISTIDINE-RICH MEMBRANE PROTEIN KE4"/>
    <property type="match status" value="1"/>
</dbReference>
<comment type="subcellular location">
    <subcellularLocation>
        <location evidence="1">Membrane</location>
        <topology evidence="1">Multi-pass membrane protein</topology>
    </subcellularLocation>
</comment>
<feature type="transmembrane region" description="Helical" evidence="6">
    <location>
        <begin position="45"/>
        <end position="65"/>
    </location>
</feature>
<keyword evidence="4 6" id="KW-0472">Membrane</keyword>
<proteinExistence type="predicted"/>
<protein>
    <submittedName>
        <fullName evidence="7">LALA0S01e15302g1_1</fullName>
    </submittedName>
</protein>
<dbReference type="HOGENOM" id="CLU_015114_0_0_1"/>
<keyword evidence="8" id="KW-1185">Reference proteome</keyword>
<dbReference type="OrthoDB" id="200954at2759"/>
<feature type="region of interest" description="Disordered" evidence="5">
    <location>
        <begin position="228"/>
        <end position="256"/>
    </location>
</feature>
<evidence type="ECO:0000256" key="4">
    <source>
        <dbReference type="ARBA" id="ARBA00023136"/>
    </source>
</evidence>
<feature type="transmembrane region" description="Helical" evidence="6">
    <location>
        <begin position="342"/>
        <end position="368"/>
    </location>
</feature>
<dbReference type="GO" id="GO:0005385">
    <property type="term" value="F:zinc ion transmembrane transporter activity"/>
    <property type="evidence" value="ECO:0007669"/>
    <property type="project" value="TreeGrafter"/>
</dbReference>
<feature type="compositionally biased region" description="Basic and acidic residues" evidence="5">
    <location>
        <begin position="237"/>
        <end position="256"/>
    </location>
</feature>
<dbReference type="GO" id="GO:0016020">
    <property type="term" value="C:membrane"/>
    <property type="evidence" value="ECO:0007669"/>
    <property type="project" value="UniProtKB-SubCell"/>
</dbReference>
<accession>A0A0C7MYL9</accession>
<evidence type="ECO:0000256" key="1">
    <source>
        <dbReference type="ARBA" id="ARBA00004141"/>
    </source>
</evidence>
<dbReference type="RefSeq" id="XP_022626869.1">
    <property type="nucleotide sequence ID" value="XM_022774808.1"/>
</dbReference>
<reference evidence="7 8" key="1">
    <citation type="submission" date="2014-12" db="EMBL/GenBank/DDBJ databases">
        <authorList>
            <person name="Neuveglise Cecile"/>
        </authorList>
    </citation>
    <scope>NUCLEOTIDE SEQUENCE [LARGE SCALE GENOMIC DNA]</scope>
    <source>
        <strain evidence="7 8">CBS 12615</strain>
    </source>
</reference>
<feature type="transmembrane region" description="Helical" evidence="6">
    <location>
        <begin position="77"/>
        <end position="101"/>
    </location>
</feature>
<organism evidence="7 8">
    <name type="scientific">Lachancea lanzarotensis</name>
    <dbReference type="NCBI Taxonomy" id="1245769"/>
    <lineage>
        <taxon>Eukaryota</taxon>
        <taxon>Fungi</taxon>
        <taxon>Dikarya</taxon>
        <taxon>Ascomycota</taxon>
        <taxon>Saccharomycotina</taxon>
        <taxon>Saccharomycetes</taxon>
        <taxon>Saccharomycetales</taxon>
        <taxon>Saccharomycetaceae</taxon>
        <taxon>Lachancea</taxon>
    </lineage>
</organism>
<sequence>MFIVLTCLIAGVQAHPGHSHGSEMALHSDVNGFLEKYIFPFSARYNALLATLYISAAPCIIVTVIPAFRKAKKNRLLSLLMTFAFGTLIGDLFLHLFPSIFTSSASQSPYLDLQQLSRLTDRFEADWPQLANKLDGENPIVKVRKALSMAVASIGPLEDQKSHTDPIAVRTIIVGFLVFCGFLLFMGIDKCFKIAGFGTNHGPNDDHGFGHSHSHVLPNLEVLEEDTSAATGSSYQRTEEHEATHRHASDAAQKADEKTVLATVEKTTHSPTNTSLQTSAYLTVASAFAHNITDGFALASSFYKSRTTGVVTTVAVLTHEIPHELGDFAILLGSGIPFSKALGLHAVGVIGALLGTFFGCLANEMAVVANSKIPAFERAAWDISLSDIMLPLTAGGLLFISTVGLVPELLRNSATSKRDEVKNSLLQLASILAGFALMAWMKFIE</sequence>
<feature type="transmembrane region" description="Helical" evidence="6">
    <location>
        <begin position="426"/>
        <end position="444"/>
    </location>
</feature>
<keyword evidence="3 6" id="KW-1133">Transmembrane helix</keyword>